<gene>
    <name evidence="8" type="ORF">RFH988_LOCUS37970</name>
</gene>
<feature type="region of interest" description="Disordered" evidence="5">
    <location>
        <begin position="161"/>
        <end position="205"/>
    </location>
</feature>
<dbReference type="SUPFAM" id="SSF52540">
    <property type="entry name" value="P-loop containing nucleoside triphosphate hydrolases"/>
    <property type="match status" value="1"/>
</dbReference>
<accession>A0A815RRW7</accession>
<dbReference type="Pfam" id="PF00005">
    <property type="entry name" value="ABC_tran"/>
    <property type="match status" value="1"/>
</dbReference>
<evidence type="ECO:0000256" key="3">
    <source>
        <dbReference type="ARBA" id="ARBA00022989"/>
    </source>
</evidence>
<sequence length="241" mass="27410">MYFSLAALFILGTYLVHKDKITFESLLLCFNCIAFDAQNVGQTASMAPDYSKVVQAAEKIFRTIESKTLKFNGNFEFVNVHFIYPNRPESVILREFTLKIRADQQVALVGASGCGKSTTIQLIERFYDTNLVDSNDIRSLNLQWYRSQNKMSKSQATCVCSQSSSSRHRSPSESLRRKKSCKQPRRTSIPPPLQPTSTKSPYADGLYKPPAKLRLVQTSLTDSSTIEYQRLEWENLKKTII</sequence>
<dbReference type="GO" id="GO:0005524">
    <property type="term" value="F:ATP binding"/>
    <property type="evidence" value="ECO:0007669"/>
    <property type="project" value="InterPro"/>
</dbReference>
<organism evidence="8 9">
    <name type="scientific">Rotaria sordida</name>
    <dbReference type="NCBI Taxonomy" id="392033"/>
    <lineage>
        <taxon>Eukaryota</taxon>
        <taxon>Metazoa</taxon>
        <taxon>Spiralia</taxon>
        <taxon>Gnathifera</taxon>
        <taxon>Rotifera</taxon>
        <taxon>Eurotatoria</taxon>
        <taxon>Bdelloidea</taxon>
        <taxon>Philodinida</taxon>
        <taxon>Philodinidae</taxon>
        <taxon>Rotaria</taxon>
    </lineage>
</organism>
<comment type="caution">
    <text evidence="8">The sequence shown here is derived from an EMBL/GenBank/DDBJ whole genome shotgun (WGS) entry which is preliminary data.</text>
</comment>
<feature type="chain" id="PRO_5032509219" description="ABC transporter domain-containing protein" evidence="6">
    <location>
        <begin position="19"/>
        <end position="241"/>
    </location>
</feature>
<dbReference type="PANTHER" id="PTHR24221:SF636">
    <property type="entry name" value="BILE SALT EXPORT PUMP"/>
    <property type="match status" value="1"/>
</dbReference>
<evidence type="ECO:0000256" key="2">
    <source>
        <dbReference type="ARBA" id="ARBA00022692"/>
    </source>
</evidence>
<reference evidence="8" key="1">
    <citation type="submission" date="2021-02" db="EMBL/GenBank/DDBJ databases">
        <authorList>
            <person name="Nowell W R."/>
        </authorList>
    </citation>
    <scope>NUCLEOTIDE SEQUENCE</scope>
</reference>
<dbReference type="InterPro" id="IPR003439">
    <property type="entry name" value="ABC_transporter-like_ATP-bd"/>
</dbReference>
<feature type="non-terminal residue" evidence="8">
    <location>
        <position position="1"/>
    </location>
</feature>
<protein>
    <recommendedName>
        <fullName evidence="7">ABC transporter domain-containing protein</fullName>
    </recommendedName>
</protein>
<evidence type="ECO:0000256" key="4">
    <source>
        <dbReference type="ARBA" id="ARBA00023136"/>
    </source>
</evidence>
<evidence type="ECO:0000256" key="5">
    <source>
        <dbReference type="SAM" id="MobiDB-lite"/>
    </source>
</evidence>
<dbReference type="GO" id="GO:0016324">
    <property type="term" value="C:apical plasma membrane"/>
    <property type="evidence" value="ECO:0007669"/>
    <property type="project" value="TreeGrafter"/>
</dbReference>
<dbReference type="PANTHER" id="PTHR24221">
    <property type="entry name" value="ATP-BINDING CASSETTE SUB-FAMILY B"/>
    <property type="match status" value="1"/>
</dbReference>
<dbReference type="Gene3D" id="3.40.50.300">
    <property type="entry name" value="P-loop containing nucleotide triphosphate hydrolases"/>
    <property type="match status" value="1"/>
</dbReference>
<keyword evidence="3" id="KW-1133">Transmembrane helix</keyword>
<dbReference type="GO" id="GO:0016887">
    <property type="term" value="F:ATP hydrolysis activity"/>
    <property type="evidence" value="ECO:0007669"/>
    <property type="project" value="InterPro"/>
</dbReference>
<feature type="signal peptide" evidence="6">
    <location>
        <begin position="1"/>
        <end position="18"/>
    </location>
</feature>
<keyword evidence="4" id="KW-0472">Membrane</keyword>
<keyword evidence="2" id="KW-0812">Transmembrane</keyword>
<dbReference type="Proteomes" id="UP000663882">
    <property type="component" value="Unassembled WGS sequence"/>
</dbReference>
<dbReference type="EMBL" id="CAJNOO010008327">
    <property type="protein sequence ID" value="CAF1480660.1"/>
    <property type="molecule type" value="Genomic_DNA"/>
</dbReference>
<keyword evidence="6" id="KW-0732">Signal</keyword>
<evidence type="ECO:0000259" key="7">
    <source>
        <dbReference type="Pfam" id="PF00005"/>
    </source>
</evidence>
<dbReference type="InterPro" id="IPR039421">
    <property type="entry name" value="Type_1_exporter"/>
</dbReference>
<proteinExistence type="predicted"/>
<dbReference type="AlphaFoldDB" id="A0A815RRW7"/>
<name>A0A815RRW7_9BILA</name>
<dbReference type="OrthoDB" id="6500128at2759"/>
<feature type="domain" description="ABC transporter" evidence="7">
    <location>
        <begin position="93"/>
        <end position="165"/>
    </location>
</feature>
<evidence type="ECO:0000256" key="1">
    <source>
        <dbReference type="ARBA" id="ARBA00004141"/>
    </source>
</evidence>
<feature type="compositionally biased region" description="Basic residues" evidence="5">
    <location>
        <begin position="176"/>
        <end position="185"/>
    </location>
</feature>
<dbReference type="SUPFAM" id="SSF90123">
    <property type="entry name" value="ABC transporter transmembrane region"/>
    <property type="match status" value="1"/>
</dbReference>
<evidence type="ECO:0000313" key="9">
    <source>
        <dbReference type="Proteomes" id="UP000663882"/>
    </source>
</evidence>
<dbReference type="GO" id="GO:0042626">
    <property type="term" value="F:ATPase-coupled transmembrane transporter activity"/>
    <property type="evidence" value="ECO:0007669"/>
    <property type="project" value="TreeGrafter"/>
</dbReference>
<evidence type="ECO:0000256" key="6">
    <source>
        <dbReference type="SAM" id="SignalP"/>
    </source>
</evidence>
<evidence type="ECO:0000313" key="8">
    <source>
        <dbReference type="EMBL" id="CAF1480660.1"/>
    </source>
</evidence>
<dbReference type="Gene3D" id="1.20.1560.10">
    <property type="entry name" value="ABC transporter type 1, transmembrane domain"/>
    <property type="match status" value="1"/>
</dbReference>
<dbReference type="InterPro" id="IPR027417">
    <property type="entry name" value="P-loop_NTPase"/>
</dbReference>
<dbReference type="InterPro" id="IPR036640">
    <property type="entry name" value="ABC1_TM_sf"/>
</dbReference>
<comment type="subcellular location">
    <subcellularLocation>
        <location evidence="1">Membrane</location>
        <topology evidence="1">Multi-pass membrane protein</topology>
    </subcellularLocation>
</comment>